<accession>A0ABV6JIA3</accession>
<evidence type="ECO:0000256" key="1">
    <source>
        <dbReference type="SAM" id="MobiDB-lite"/>
    </source>
</evidence>
<evidence type="ECO:0000313" key="3">
    <source>
        <dbReference type="Proteomes" id="UP001589818"/>
    </source>
</evidence>
<proteinExistence type="predicted"/>
<evidence type="ECO:0008006" key="4">
    <source>
        <dbReference type="Google" id="ProtNLM"/>
    </source>
</evidence>
<comment type="caution">
    <text evidence="2">The sequence shown here is derived from an EMBL/GenBank/DDBJ whole genome shotgun (WGS) entry which is preliminary data.</text>
</comment>
<name>A0ABV6JIA3_9BACL</name>
<organism evidence="2 3">
    <name type="scientific">Paenibacillus mendelii</name>
    <dbReference type="NCBI Taxonomy" id="206163"/>
    <lineage>
        <taxon>Bacteria</taxon>
        <taxon>Bacillati</taxon>
        <taxon>Bacillota</taxon>
        <taxon>Bacilli</taxon>
        <taxon>Bacillales</taxon>
        <taxon>Paenibacillaceae</taxon>
        <taxon>Paenibacillus</taxon>
    </lineage>
</organism>
<reference evidence="2 3" key="1">
    <citation type="submission" date="2024-09" db="EMBL/GenBank/DDBJ databases">
        <authorList>
            <person name="Sun Q."/>
            <person name="Mori K."/>
        </authorList>
    </citation>
    <scope>NUCLEOTIDE SEQUENCE [LARGE SCALE GENOMIC DNA]</scope>
    <source>
        <strain evidence="2 3">CCM 4839</strain>
    </source>
</reference>
<dbReference type="RefSeq" id="WP_204816344.1">
    <property type="nucleotide sequence ID" value="NZ_JANHOF010000001.1"/>
</dbReference>
<protein>
    <recommendedName>
        <fullName evidence="4">Hydrolase</fullName>
    </recommendedName>
</protein>
<evidence type="ECO:0000313" key="2">
    <source>
        <dbReference type="EMBL" id="MFC0395219.1"/>
    </source>
</evidence>
<dbReference type="EMBL" id="JBHLVF010000041">
    <property type="protein sequence ID" value="MFC0395219.1"/>
    <property type="molecule type" value="Genomic_DNA"/>
</dbReference>
<sequence>MEPQTYYISVSSRTIETQPSRSEQLTIQATDEELEQLQQKLDREDRDYARTSGRAMVPYKSAERDPATQTFSDNLLDLYAYVYELGTPETRAHIESMNLLPKLMNQNSILPGYDK</sequence>
<dbReference type="Proteomes" id="UP001589818">
    <property type="component" value="Unassembled WGS sequence"/>
</dbReference>
<gene>
    <name evidence="2" type="ORF">ACFFJ8_28115</name>
</gene>
<keyword evidence="3" id="KW-1185">Reference proteome</keyword>
<feature type="region of interest" description="Disordered" evidence="1">
    <location>
        <begin position="1"/>
        <end position="24"/>
    </location>
</feature>